<evidence type="ECO:0000313" key="8">
    <source>
        <dbReference type="EMBL" id="GMH91813.1"/>
    </source>
</evidence>
<reference evidence="9" key="1">
    <citation type="journal article" date="2023" name="Commun. Biol.">
        <title>Genome analysis of Parmales, the sister group of diatoms, reveals the evolutionary specialization of diatoms from phago-mixotrophs to photoautotrophs.</title>
        <authorList>
            <person name="Ban H."/>
            <person name="Sato S."/>
            <person name="Yoshikawa S."/>
            <person name="Yamada K."/>
            <person name="Nakamura Y."/>
            <person name="Ichinomiya M."/>
            <person name="Sato N."/>
            <person name="Blanc-Mathieu R."/>
            <person name="Endo H."/>
            <person name="Kuwata A."/>
            <person name="Ogata H."/>
        </authorList>
    </citation>
    <scope>NUCLEOTIDE SEQUENCE [LARGE SCALE GENOMIC DNA]</scope>
</reference>
<dbReference type="Gene3D" id="1.20.1520.10">
    <property type="entry name" value="ADP-ribosylation factor-like 2-binding protein, domain"/>
    <property type="match status" value="1"/>
</dbReference>
<dbReference type="GO" id="GO:0005929">
    <property type="term" value="C:cilium"/>
    <property type="evidence" value="ECO:0007669"/>
    <property type="project" value="UniProtKB-SubCell"/>
</dbReference>
<dbReference type="Proteomes" id="UP001162640">
    <property type="component" value="Unassembled WGS sequence"/>
</dbReference>
<gene>
    <name evidence="8" type="ORF">TL16_g12162</name>
</gene>
<keyword evidence="3" id="KW-0963">Cytoplasm</keyword>
<keyword evidence="4" id="KW-0969">Cilium</keyword>
<comment type="subcellular location">
    <subcellularLocation>
        <location evidence="1">Cell projection</location>
        <location evidence="1">Cilium</location>
    </subcellularLocation>
    <subcellularLocation>
        <location evidence="2">Cytoplasm</location>
    </subcellularLocation>
</comment>
<evidence type="ECO:0000256" key="2">
    <source>
        <dbReference type="ARBA" id="ARBA00004496"/>
    </source>
</evidence>
<evidence type="ECO:0000256" key="4">
    <source>
        <dbReference type="ARBA" id="ARBA00023069"/>
    </source>
</evidence>
<feature type="domain" description="BART" evidence="7">
    <location>
        <begin position="41"/>
        <end position="136"/>
    </location>
</feature>
<evidence type="ECO:0000256" key="5">
    <source>
        <dbReference type="ARBA" id="ARBA00023273"/>
    </source>
</evidence>
<evidence type="ECO:0000256" key="3">
    <source>
        <dbReference type="ARBA" id="ARBA00022490"/>
    </source>
</evidence>
<accession>A0A9W7EVY2</accession>
<evidence type="ECO:0000256" key="6">
    <source>
        <dbReference type="SAM" id="MobiDB-lite"/>
    </source>
</evidence>
<dbReference type="InterPro" id="IPR023379">
    <property type="entry name" value="BART_dom"/>
</dbReference>
<name>A0A9W7EVY2_9STRA</name>
<dbReference type="Pfam" id="PF11527">
    <property type="entry name" value="ARL2_Bind_BART"/>
    <property type="match status" value="1"/>
</dbReference>
<dbReference type="AlphaFoldDB" id="A0A9W7EVY2"/>
<evidence type="ECO:0000256" key="1">
    <source>
        <dbReference type="ARBA" id="ARBA00004138"/>
    </source>
</evidence>
<feature type="region of interest" description="Disordered" evidence="6">
    <location>
        <begin position="145"/>
        <end position="197"/>
    </location>
</feature>
<evidence type="ECO:0000259" key="7">
    <source>
        <dbReference type="Pfam" id="PF11527"/>
    </source>
</evidence>
<evidence type="ECO:0000313" key="9">
    <source>
        <dbReference type="Proteomes" id="UP001162640"/>
    </source>
</evidence>
<sequence length="197" mass="22288">MSSNSIPPDLVRKCVSKMYGVLTCDVDLKKFFDSNLPSFICKVEEGDETHEIEWTSIYGEFEALMESKLEDIAIEMGILNVADFFEALKSSLASADGGGIERSGFGDRARLVTKEQRMMDMLVSSYDYEKFVVLMKIKTRNFLKKRGEREEEERKREEGKEGGGGGEGKEDKEVEEEEKDGGDTHDMFADDDDDDDD</sequence>
<feature type="compositionally biased region" description="Basic and acidic residues" evidence="6">
    <location>
        <begin position="145"/>
        <end position="172"/>
    </location>
</feature>
<protein>
    <recommendedName>
        <fullName evidence="7">BART domain-containing protein</fullName>
    </recommendedName>
</protein>
<comment type="caution">
    <text evidence="8">The sequence shown here is derived from an EMBL/GenBank/DDBJ whole genome shotgun (WGS) entry which is preliminary data.</text>
</comment>
<organism evidence="8 9">
    <name type="scientific">Triparma laevis f. inornata</name>
    <dbReference type="NCBI Taxonomy" id="1714386"/>
    <lineage>
        <taxon>Eukaryota</taxon>
        <taxon>Sar</taxon>
        <taxon>Stramenopiles</taxon>
        <taxon>Ochrophyta</taxon>
        <taxon>Bolidophyceae</taxon>
        <taxon>Parmales</taxon>
        <taxon>Triparmaceae</taxon>
        <taxon>Triparma</taxon>
    </lineage>
</organism>
<proteinExistence type="predicted"/>
<dbReference type="EMBL" id="BLQM01000480">
    <property type="protein sequence ID" value="GMH91813.1"/>
    <property type="molecule type" value="Genomic_DNA"/>
</dbReference>
<keyword evidence="5" id="KW-0966">Cell projection</keyword>
<dbReference type="InterPro" id="IPR042541">
    <property type="entry name" value="BART_sf"/>
</dbReference>
<dbReference type="GO" id="GO:0005737">
    <property type="term" value="C:cytoplasm"/>
    <property type="evidence" value="ECO:0007669"/>
    <property type="project" value="UniProtKB-SubCell"/>
</dbReference>